<accession>A0A2W6A8W4</accession>
<dbReference type="GO" id="GO:0015031">
    <property type="term" value="P:protein transport"/>
    <property type="evidence" value="ECO:0007669"/>
    <property type="project" value="UniProtKB-KW"/>
</dbReference>
<organism evidence="9 10">
    <name type="scientific">Candidatus Aeolococcus gillhamiae</name>
    <dbReference type="NCBI Taxonomy" id="3127015"/>
    <lineage>
        <taxon>Bacteria</taxon>
        <taxon>Bacillati</taxon>
        <taxon>Candidatus Dormiibacterota</taxon>
        <taxon>Candidatus Dormibacteria</taxon>
        <taxon>Candidatus Aeolococcales</taxon>
        <taxon>Candidatus Aeolococcaceae</taxon>
        <taxon>Candidatus Aeolococcus</taxon>
    </lineage>
</organism>
<protein>
    <submittedName>
        <fullName evidence="9">Twin-arginine translocase TatA/TatE family subunit</fullName>
    </submittedName>
</protein>
<evidence type="ECO:0000256" key="4">
    <source>
        <dbReference type="ARBA" id="ARBA00022927"/>
    </source>
</evidence>
<feature type="non-terminal residue" evidence="9">
    <location>
        <position position="33"/>
    </location>
</feature>
<evidence type="ECO:0000256" key="6">
    <source>
        <dbReference type="ARBA" id="ARBA00023010"/>
    </source>
</evidence>
<sequence length="33" mass="3700">MFEGLLGPWHLLILAAVILVVVGPRKMVARWRG</sequence>
<evidence type="ECO:0000256" key="1">
    <source>
        <dbReference type="ARBA" id="ARBA00004167"/>
    </source>
</evidence>
<comment type="caution">
    <text evidence="9">The sequence shown here is derived from an EMBL/GenBank/DDBJ whole genome shotgun (WGS) entry which is preliminary data.</text>
</comment>
<evidence type="ECO:0000256" key="8">
    <source>
        <dbReference type="SAM" id="Phobius"/>
    </source>
</evidence>
<keyword evidence="4" id="KW-0653">Protein transport</keyword>
<keyword evidence="2" id="KW-0813">Transport</keyword>
<evidence type="ECO:0000256" key="5">
    <source>
        <dbReference type="ARBA" id="ARBA00022989"/>
    </source>
</evidence>
<dbReference type="Gene3D" id="1.20.5.3310">
    <property type="match status" value="1"/>
</dbReference>
<gene>
    <name evidence="9" type="ORF">DLM65_05335</name>
</gene>
<evidence type="ECO:0000313" key="10">
    <source>
        <dbReference type="Proteomes" id="UP000248724"/>
    </source>
</evidence>
<feature type="transmembrane region" description="Helical" evidence="8">
    <location>
        <begin position="6"/>
        <end position="23"/>
    </location>
</feature>
<comment type="subcellular location">
    <subcellularLocation>
        <location evidence="1">Membrane</location>
        <topology evidence="1">Single-pass membrane protein</topology>
    </subcellularLocation>
</comment>
<evidence type="ECO:0000256" key="7">
    <source>
        <dbReference type="ARBA" id="ARBA00023136"/>
    </source>
</evidence>
<reference evidence="9 10" key="1">
    <citation type="journal article" date="2017" name="Nature">
        <title>Atmospheric trace gases support primary production in Antarctic desert surface soil.</title>
        <authorList>
            <person name="Ji M."/>
            <person name="Greening C."/>
            <person name="Vanwonterghem I."/>
            <person name="Carere C.R."/>
            <person name="Bay S.K."/>
            <person name="Steen J.A."/>
            <person name="Montgomery K."/>
            <person name="Lines T."/>
            <person name="Beardall J."/>
            <person name="van Dorst J."/>
            <person name="Snape I."/>
            <person name="Stott M.B."/>
            <person name="Hugenholtz P."/>
            <person name="Ferrari B.C."/>
        </authorList>
    </citation>
    <scope>NUCLEOTIDE SEQUENCE [LARGE SCALE GENOMIC DNA]</scope>
    <source>
        <strain evidence="9">RRmetagenome_bin12</strain>
    </source>
</reference>
<proteinExistence type="predicted"/>
<keyword evidence="7 8" id="KW-0472">Membrane</keyword>
<evidence type="ECO:0000256" key="2">
    <source>
        <dbReference type="ARBA" id="ARBA00022448"/>
    </source>
</evidence>
<dbReference type="GO" id="GO:0016020">
    <property type="term" value="C:membrane"/>
    <property type="evidence" value="ECO:0007669"/>
    <property type="project" value="UniProtKB-ARBA"/>
</dbReference>
<keyword evidence="5 8" id="KW-1133">Transmembrane helix</keyword>
<name>A0A2W6A8W4_9BACT</name>
<dbReference type="EMBL" id="QHBU01000096">
    <property type="protein sequence ID" value="PZR81738.1"/>
    <property type="molecule type" value="Genomic_DNA"/>
</dbReference>
<keyword evidence="3 8" id="KW-0812">Transmembrane</keyword>
<dbReference type="Pfam" id="PF02416">
    <property type="entry name" value="TatA_B_E"/>
    <property type="match status" value="1"/>
</dbReference>
<evidence type="ECO:0000313" key="9">
    <source>
        <dbReference type="EMBL" id="PZR81738.1"/>
    </source>
</evidence>
<evidence type="ECO:0000256" key="3">
    <source>
        <dbReference type="ARBA" id="ARBA00022692"/>
    </source>
</evidence>
<dbReference type="Proteomes" id="UP000248724">
    <property type="component" value="Unassembled WGS sequence"/>
</dbReference>
<keyword evidence="6" id="KW-0811">Translocation</keyword>
<dbReference type="AlphaFoldDB" id="A0A2W6A8W4"/>
<dbReference type="InterPro" id="IPR003369">
    <property type="entry name" value="TatA/B/E"/>
</dbReference>